<dbReference type="Proteomes" id="UP000320179">
    <property type="component" value="Chromosome"/>
</dbReference>
<protein>
    <submittedName>
        <fullName evidence="1">Uncharacterized protein</fullName>
    </submittedName>
</protein>
<evidence type="ECO:0000313" key="1">
    <source>
        <dbReference type="EMBL" id="QDE68874.1"/>
    </source>
</evidence>
<evidence type="ECO:0000313" key="2">
    <source>
        <dbReference type="Proteomes" id="UP000320179"/>
    </source>
</evidence>
<dbReference type="EMBL" id="CP017174">
    <property type="protein sequence ID" value="QDE68874.1"/>
    <property type="molecule type" value="Genomic_DNA"/>
</dbReference>
<sequence length="364" mass="40553">MVRGDDMPSSERANLPRWKGQQGFFEIWFLCVLDPGGERAWWFRYTLFTPAPGAPGEPRAMLWAAAFDCATATPALGLKAIHPLSRFSANTSGRFGIQIGDAELAPGRCHGRVASGGHSIEWDLRYTPESAEAVRRAPRGADLLPLTTHVAHAHDDIAFTGAVTVDGHRYDVQGAPGLQKHLWGHRRLEELTWLYVPRFQEDLEARLEVLSVRSRQHPLSPRLSPIYLRTARREHRFHEAPDMLFTRLQSPQPGELCFQSRSATVAVKGRAWCDPKTLVGYVYRDPTGWDVHVAQSDVATCELERFTRPHPFAVWRPDGRLTSTVGALEFHAPEPLEGVRYIGWDETSVSDAPGEAPPSVAEGA</sequence>
<organism evidence="1 2">
    <name type="scientific">Myxococcus xanthus</name>
    <dbReference type="NCBI Taxonomy" id="34"/>
    <lineage>
        <taxon>Bacteria</taxon>
        <taxon>Pseudomonadati</taxon>
        <taxon>Myxococcota</taxon>
        <taxon>Myxococcia</taxon>
        <taxon>Myxococcales</taxon>
        <taxon>Cystobacterineae</taxon>
        <taxon>Myxococcaceae</taxon>
        <taxon>Myxococcus</taxon>
    </lineage>
</organism>
<gene>
    <name evidence="1" type="ORF">BHS09_18850</name>
</gene>
<reference evidence="1 2" key="1">
    <citation type="journal article" date="2019" name="Science">
        <title>Social genes are selection hotspots in kin groups of a soil microbe.</title>
        <authorList>
            <person name="Wielgoss S."/>
            <person name="Wolfensberger R."/>
            <person name="Sun L."/>
            <person name="Fiegna F."/>
            <person name="Velicer G.J."/>
        </authorList>
    </citation>
    <scope>NUCLEOTIDE SEQUENCE [LARGE SCALE GENOMIC DNA]</scope>
    <source>
        <strain evidence="1 2">MC3.5.9c15</strain>
    </source>
</reference>
<dbReference type="AlphaFoldDB" id="A0AAE6KT50"/>
<accession>A0AAE6KT50</accession>
<proteinExistence type="predicted"/>
<dbReference type="SUPFAM" id="SSF159245">
    <property type="entry name" value="AttH-like"/>
    <property type="match status" value="1"/>
</dbReference>
<name>A0AAE6KT50_MYXXA</name>